<dbReference type="AlphaFoldDB" id="A0AAN7HIH1"/>
<dbReference type="Pfam" id="PF01053">
    <property type="entry name" value="Cys_Met_Meta_PP"/>
    <property type="match status" value="1"/>
</dbReference>
<dbReference type="Gene3D" id="3.40.640.10">
    <property type="entry name" value="Type I PLP-dependent aspartate aminotransferase-like (Major domain)"/>
    <property type="match status" value="1"/>
</dbReference>
<evidence type="ECO:0000256" key="1">
    <source>
        <dbReference type="ARBA" id="ARBA00001933"/>
    </source>
</evidence>
<evidence type="ECO:0000256" key="3">
    <source>
        <dbReference type="ARBA" id="ARBA00034478"/>
    </source>
</evidence>
<dbReference type="Proteomes" id="UP001303647">
    <property type="component" value="Unassembled WGS sequence"/>
</dbReference>
<evidence type="ECO:0000313" key="7">
    <source>
        <dbReference type="EMBL" id="KAK4246812.1"/>
    </source>
</evidence>
<evidence type="ECO:0000256" key="5">
    <source>
        <dbReference type="RuleBase" id="RU362118"/>
    </source>
</evidence>
<dbReference type="GO" id="GO:0030170">
    <property type="term" value="F:pyridoxal phosphate binding"/>
    <property type="evidence" value="ECO:0007669"/>
    <property type="project" value="InterPro"/>
</dbReference>
<gene>
    <name evidence="7" type="ORF">C7999DRAFT_41791</name>
</gene>
<comment type="cofactor">
    <cofactor evidence="1 5">
        <name>pyridoxal 5'-phosphate</name>
        <dbReference type="ChEBI" id="CHEBI:597326"/>
    </cofactor>
</comment>
<comment type="pathway">
    <text evidence="3">Amino-acid biosynthesis; L-methionine biosynthesis via de novo pathway.</text>
</comment>
<feature type="compositionally biased region" description="Polar residues" evidence="6">
    <location>
        <begin position="1"/>
        <end position="15"/>
    </location>
</feature>
<keyword evidence="8" id="KW-1185">Reference proteome</keyword>
<dbReference type="InterPro" id="IPR015422">
    <property type="entry name" value="PyrdxlP-dep_Trfase_small"/>
</dbReference>
<dbReference type="GO" id="GO:0003962">
    <property type="term" value="F:cystathionine gamma-synthase activity"/>
    <property type="evidence" value="ECO:0007669"/>
    <property type="project" value="TreeGrafter"/>
</dbReference>
<dbReference type="Gene3D" id="3.90.1150.10">
    <property type="entry name" value="Aspartate Aminotransferase, domain 1"/>
    <property type="match status" value="1"/>
</dbReference>
<reference evidence="7" key="1">
    <citation type="journal article" date="2023" name="Mol. Phylogenet. Evol.">
        <title>Genome-scale phylogeny and comparative genomics of the fungal order Sordariales.</title>
        <authorList>
            <person name="Hensen N."/>
            <person name="Bonometti L."/>
            <person name="Westerberg I."/>
            <person name="Brannstrom I.O."/>
            <person name="Guillou S."/>
            <person name="Cros-Aarteil S."/>
            <person name="Calhoun S."/>
            <person name="Haridas S."/>
            <person name="Kuo A."/>
            <person name="Mondo S."/>
            <person name="Pangilinan J."/>
            <person name="Riley R."/>
            <person name="LaButti K."/>
            <person name="Andreopoulos B."/>
            <person name="Lipzen A."/>
            <person name="Chen C."/>
            <person name="Yan M."/>
            <person name="Daum C."/>
            <person name="Ng V."/>
            <person name="Clum A."/>
            <person name="Steindorff A."/>
            <person name="Ohm R.A."/>
            <person name="Martin F."/>
            <person name="Silar P."/>
            <person name="Natvig D.O."/>
            <person name="Lalanne C."/>
            <person name="Gautier V."/>
            <person name="Ament-Velasquez S.L."/>
            <person name="Kruys A."/>
            <person name="Hutchinson M.I."/>
            <person name="Powell A.J."/>
            <person name="Barry K."/>
            <person name="Miller A.N."/>
            <person name="Grigoriev I.V."/>
            <person name="Debuchy R."/>
            <person name="Gladieux P."/>
            <person name="Hiltunen Thoren M."/>
            <person name="Johannesson H."/>
        </authorList>
    </citation>
    <scope>NUCLEOTIDE SEQUENCE</scope>
    <source>
        <strain evidence="7">CBS 359.72</strain>
    </source>
</reference>
<comment type="similarity">
    <text evidence="4">Belongs to the trans-sulfuration enzymes family. MET7 subfamily.</text>
</comment>
<evidence type="ECO:0000256" key="4">
    <source>
        <dbReference type="ARBA" id="ARBA00061376"/>
    </source>
</evidence>
<reference evidence="7" key="2">
    <citation type="submission" date="2023-05" db="EMBL/GenBank/DDBJ databases">
        <authorList>
            <consortium name="Lawrence Berkeley National Laboratory"/>
            <person name="Steindorff A."/>
            <person name="Hensen N."/>
            <person name="Bonometti L."/>
            <person name="Westerberg I."/>
            <person name="Brannstrom I.O."/>
            <person name="Guillou S."/>
            <person name="Cros-Aarteil S."/>
            <person name="Calhoun S."/>
            <person name="Haridas S."/>
            <person name="Kuo A."/>
            <person name="Mondo S."/>
            <person name="Pangilinan J."/>
            <person name="Riley R."/>
            <person name="Labutti K."/>
            <person name="Andreopoulos B."/>
            <person name="Lipzen A."/>
            <person name="Chen C."/>
            <person name="Yanf M."/>
            <person name="Daum C."/>
            <person name="Ng V."/>
            <person name="Clum A."/>
            <person name="Ohm R."/>
            <person name="Martin F."/>
            <person name="Silar P."/>
            <person name="Natvig D."/>
            <person name="Lalanne C."/>
            <person name="Gautier V."/>
            <person name="Ament-Velasquez S.L."/>
            <person name="Kruys A."/>
            <person name="Hutchinson M.I."/>
            <person name="Powell A.J."/>
            <person name="Barry K."/>
            <person name="Miller A.N."/>
            <person name="Grigoriev I.V."/>
            <person name="Debuchy R."/>
            <person name="Gladieux P."/>
            <person name="Thoren M.H."/>
            <person name="Johannesson H."/>
        </authorList>
    </citation>
    <scope>NUCLEOTIDE SEQUENCE</scope>
    <source>
        <strain evidence="7">CBS 359.72</strain>
    </source>
</reference>
<accession>A0AAN7HIH1</accession>
<evidence type="ECO:0000256" key="6">
    <source>
        <dbReference type="SAM" id="MobiDB-lite"/>
    </source>
</evidence>
<evidence type="ECO:0000256" key="2">
    <source>
        <dbReference type="ARBA" id="ARBA00022898"/>
    </source>
</evidence>
<dbReference type="EMBL" id="MU857666">
    <property type="protein sequence ID" value="KAK4246812.1"/>
    <property type="molecule type" value="Genomic_DNA"/>
</dbReference>
<keyword evidence="2 5" id="KW-0663">Pyridoxal phosphate</keyword>
<sequence length="575" mass="63807">MTKTISEPESLTLGTTLPPGDPHGVSVSLPKWADTVGWASREPRVLEAMKTGYPRFFVPRVVDKLATRLLERQQTALGLGTDNTSSTTRVMLLDSIRHARMCQKVLPEWNLQREHTGPVDTGAHVVTWEGEMTAVEQQRNATGEPRRTRNIGEEDIVLLTFPADLALEAKAFWQHTGFGISSRRATFWLDNAPFLTSPRIPKPPVSPAERENQLRHARAALKTGIAAGQSSGADNLNVTPSDVFLFSTGMTAIAETAAAIMTLRQGNPSSPYRVAVFGFLYVDTYKVLSRVLGYEPTQYHSTASSLAALEEYLETNRIDALVTEFPGNPLLQSPDLARLRDLSRRPDRGFVLVVDDTVGTHANLALLPHCNVVCTSLTKMYCGACNAMGGTVTLSPHSAYHDRLAGALERRKHEAERSWFWEDMLVVEMNGRDFCDRVHRAGENAEVVVAMLRRSGAVAEVYYPLGGPTQNRYDQFRKKGGGYGYLVSIKFRRPAQAVAFYDALDVAKGPSLGTNFTLCCAYTLLAHYKELEWAAEYGVVEHLVRISVGLEDREWLEERVQRALKVTENIKEDKG</sequence>
<name>A0AAN7HIH1_9PEZI</name>
<dbReference type="InterPro" id="IPR000277">
    <property type="entry name" value="Cys/Met-Metab_PyrdxlP-dep_enz"/>
</dbReference>
<evidence type="ECO:0000313" key="8">
    <source>
        <dbReference type="Proteomes" id="UP001303647"/>
    </source>
</evidence>
<dbReference type="InterPro" id="IPR051750">
    <property type="entry name" value="Trans-sulfuration_enzymes"/>
</dbReference>
<dbReference type="FunFam" id="3.90.1150.10:FF:000063">
    <property type="entry name" value="Probable cystathionine gamma-synthase"/>
    <property type="match status" value="1"/>
</dbReference>
<dbReference type="SUPFAM" id="SSF53383">
    <property type="entry name" value="PLP-dependent transferases"/>
    <property type="match status" value="1"/>
</dbReference>
<dbReference type="InterPro" id="IPR015424">
    <property type="entry name" value="PyrdxlP-dep_Trfase"/>
</dbReference>
<dbReference type="GO" id="GO:0019346">
    <property type="term" value="P:transsulfuration"/>
    <property type="evidence" value="ECO:0007669"/>
    <property type="project" value="InterPro"/>
</dbReference>
<dbReference type="PANTHER" id="PTHR42699:SF1">
    <property type="entry name" value="CYSTATHIONINE GAMMA-SYNTHASE-RELATED"/>
    <property type="match status" value="1"/>
</dbReference>
<feature type="region of interest" description="Disordered" evidence="6">
    <location>
        <begin position="1"/>
        <end position="22"/>
    </location>
</feature>
<dbReference type="PANTHER" id="PTHR42699">
    <property type="match status" value="1"/>
</dbReference>
<comment type="caution">
    <text evidence="7">The sequence shown here is derived from an EMBL/GenBank/DDBJ whole genome shotgun (WGS) entry which is preliminary data.</text>
</comment>
<organism evidence="7 8">
    <name type="scientific">Corynascus novoguineensis</name>
    <dbReference type="NCBI Taxonomy" id="1126955"/>
    <lineage>
        <taxon>Eukaryota</taxon>
        <taxon>Fungi</taxon>
        <taxon>Dikarya</taxon>
        <taxon>Ascomycota</taxon>
        <taxon>Pezizomycotina</taxon>
        <taxon>Sordariomycetes</taxon>
        <taxon>Sordariomycetidae</taxon>
        <taxon>Sordariales</taxon>
        <taxon>Chaetomiaceae</taxon>
        <taxon>Corynascus</taxon>
    </lineage>
</organism>
<dbReference type="InterPro" id="IPR015421">
    <property type="entry name" value="PyrdxlP-dep_Trfase_major"/>
</dbReference>
<proteinExistence type="inferred from homology"/>
<protein>
    <submittedName>
        <fullName evidence="7">Cystathionine gamma-synthase/beta-lyase</fullName>
    </submittedName>
</protein>